<reference evidence="5" key="1">
    <citation type="journal article" date="2023" name="bioRxiv">
        <title>Scaffold-level genome assemblies of two parasitoid biocontrol wasps reveal the parthenogenesis mechanism and an associated novel virus.</title>
        <authorList>
            <person name="Inwood S."/>
            <person name="Skelly J."/>
            <person name="Guhlin J."/>
            <person name="Harrop T."/>
            <person name="Goldson S."/>
            <person name="Dearden P."/>
        </authorList>
    </citation>
    <scope>NUCLEOTIDE SEQUENCE</scope>
    <source>
        <strain evidence="5">Lincoln</strain>
        <tissue evidence="5">Whole body</tissue>
    </source>
</reference>
<dbReference type="InterPro" id="IPR006349">
    <property type="entry name" value="PGP_euk"/>
</dbReference>
<dbReference type="NCBIfam" id="TIGR01452">
    <property type="entry name" value="PGP_euk"/>
    <property type="match status" value="1"/>
</dbReference>
<feature type="binding site" evidence="4">
    <location>
        <position position="48"/>
    </location>
    <ligand>
        <name>Mg(2+)</name>
        <dbReference type="ChEBI" id="CHEBI:18420"/>
    </ligand>
</feature>
<protein>
    <recommendedName>
        <fullName evidence="7">Phosphoglycolate phosphatase</fullName>
    </recommendedName>
</protein>
<evidence type="ECO:0000256" key="3">
    <source>
        <dbReference type="PIRSR" id="PIRSR000915-2"/>
    </source>
</evidence>
<feature type="active site" description="Nucleophile" evidence="2">
    <location>
        <position position="48"/>
    </location>
</feature>
<dbReference type="NCBIfam" id="TIGR01460">
    <property type="entry name" value="HAD-SF-IIA"/>
    <property type="match status" value="1"/>
</dbReference>
<dbReference type="GO" id="GO:0046872">
    <property type="term" value="F:metal ion binding"/>
    <property type="evidence" value="ECO:0007669"/>
    <property type="project" value="UniProtKB-KW"/>
</dbReference>
<evidence type="ECO:0000256" key="2">
    <source>
        <dbReference type="PIRSR" id="PIRSR000915-1"/>
    </source>
</evidence>
<dbReference type="Gene3D" id="3.40.50.1000">
    <property type="entry name" value="HAD superfamily/HAD-like"/>
    <property type="match status" value="2"/>
</dbReference>
<sequence length="326" mass="36616">MKEKLLSILLRNSKYNFFYRKMAAINFKSLKEEEINEFLNSFDTVLSDCDGVLWNKNDPIPHAADTLNAFTQLGKRVFFVTNNSTKTRDEFVKKCHMLNFIATKDSIVSTAHLVAQYLQDIKFNKKVYLIGSSGIAQELDKVGIGHIGLGPEGLLSEDFDFSHIKCDSEVGAVVVGFDLHFNYLKVLKAASYLNNKDIIFIATNTDEQFPAGTNIIIPGTGSLVKCVETCAERPPIIMGKPSPYAAKMLENNYQINPKRTLMIGDRANTDILFGKRCGFKTLLVLTGCTQLTQLETWKMSDDPKDHELLPDFYTNTIGDLLPHIKN</sequence>
<dbReference type="InterPro" id="IPR023214">
    <property type="entry name" value="HAD_sf"/>
</dbReference>
<keyword evidence="4" id="KW-0479">Metal-binding</keyword>
<comment type="caution">
    <text evidence="5">The sequence shown here is derived from an EMBL/GenBank/DDBJ whole genome shotgun (WGS) entry which is preliminary data.</text>
</comment>
<comment type="cofactor">
    <cofactor evidence="4">
        <name>Mg(2+)</name>
        <dbReference type="ChEBI" id="CHEBI:18420"/>
    </cofactor>
    <text evidence="4">Divalent metal ions. Mg(2+) is the most effective.</text>
</comment>
<keyword evidence="1" id="KW-0378">Hydrolase</keyword>
<gene>
    <name evidence="5" type="ORF">PV327_010739</name>
</gene>
<dbReference type="PANTHER" id="PTHR19288">
    <property type="entry name" value="4-NITROPHENYLPHOSPHATASE-RELATED"/>
    <property type="match status" value="1"/>
</dbReference>
<evidence type="ECO:0008006" key="7">
    <source>
        <dbReference type="Google" id="ProtNLM"/>
    </source>
</evidence>
<feature type="binding site" evidence="3">
    <location>
        <position position="240"/>
    </location>
    <ligand>
        <name>substrate</name>
    </ligand>
</feature>
<feature type="active site" description="Proton donor" evidence="2">
    <location>
        <position position="50"/>
    </location>
</feature>
<dbReference type="GO" id="GO:0005737">
    <property type="term" value="C:cytoplasm"/>
    <property type="evidence" value="ECO:0007669"/>
    <property type="project" value="TreeGrafter"/>
</dbReference>
<evidence type="ECO:0000313" key="5">
    <source>
        <dbReference type="EMBL" id="KAK0159645.1"/>
    </source>
</evidence>
<feature type="binding site" evidence="4">
    <location>
        <position position="50"/>
    </location>
    <ligand>
        <name>Mg(2+)</name>
        <dbReference type="ChEBI" id="CHEBI:18420"/>
    </ligand>
</feature>
<dbReference type="Proteomes" id="UP001168972">
    <property type="component" value="Unassembled WGS sequence"/>
</dbReference>
<keyword evidence="4" id="KW-0460">Magnesium</keyword>
<dbReference type="Pfam" id="PF13242">
    <property type="entry name" value="Hydrolase_like"/>
    <property type="match status" value="1"/>
</dbReference>
<evidence type="ECO:0000256" key="4">
    <source>
        <dbReference type="PIRSR" id="PIRSR000915-3"/>
    </source>
</evidence>
<dbReference type="PANTHER" id="PTHR19288:SF93">
    <property type="entry name" value="FI11325P-RELATED"/>
    <property type="match status" value="1"/>
</dbReference>
<dbReference type="PIRSF" id="PIRSF000915">
    <property type="entry name" value="PGP-type_phosphatase"/>
    <property type="match status" value="1"/>
</dbReference>
<evidence type="ECO:0000313" key="6">
    <source>
        <dbReference type="Proteomes" id="UP001168972"/>
    </source>
</evidence>
<dbReference type="Pfam" id="PF13344">
    <property type="entry name" value="Hydrolase_6"/>
    <property type="match status" value="1"/>
</dbReference>
<accession>A0AA39F0B0</accession>
<organism evidence="5 6">
    <name type="scientific">Microctonus hyperodae</name>
    <name type="common">Parasitoid wasp</name>
    <dbReference type="NCBI Taxonomy" id="165561"/>
    <lineage>
        <taxon>Eukaryota</taxon>
        <taxon>Metazoa</taxon>
        <taxon>Ecdysozoa</taxon>
        <taxon>Arthropoda</taxon>
        <taxon>Hexapoda</taxon>
        <taxon>Insecta</taxon>
        <taxon>Pterygota</taxon>
        <taxon>Neoptera</taxon>
        <taxon>Endopterygota</taxon>
        <taxon>Hymenoptera</taxon>
        <taxon>Apocrita</taxon>
        <taxon>Ichneumonoidea</taxon>
        <taxon>Braconidae</taxon>
        <taxon>Euphorinae</taxon>
        <taxon>Microctonus</taxon>
    </lineage>
</organism>
<feature type="binding site" evidence="4">
    <location>
        <position position="265"/>
    </location>
    <ligand>
        <name>Mg(2+)</name>
        <dbReference type="ChEBI" id="CHEBI:18420"/>
    </ligand>
</feature>
<dbReference type="SUPFAM" id="SSF56784">
    <property type="entry name" value="HAD-like"/>
    <property type="match status" value="1"/>
</dbReference>
<keyword evidence="6" id="KW-1185">Reference proteome</keyword>
<evidence type="ECO:0000256" key="1">
    <source>
        <dbReference type="ARBA" id="ARBA00022801"/>
    </source>
</evidence>
<dbReference type="InterPro" id="IPR006357">
    <property type="entry name" value="HAD-SF_hydro_IIA"/>
</dbReference>
<reference evidence="5" key="2">
    <citation type="submission" date="2023-03" db="EMBL/GenBank/DDBJ databases">
        <authorList>
            <person name="Inwood S.N."/>
            <person name="Skelly J.G."/>
            <person name="Guhlin J."/>
            <person name="Harrop T.W.R."/>
            <person name="Goldson S.G."/>
            <person name="Dearden P.K."/>
        </authorList>
    </citation>
    <scope>NUCLEOTIDE SEQUENCE</scope>
    <source>
        <strain evidence="5">Lincoln</strain>
        <tissue evidence="5">Whole body</tissue>
    </source>
</reference>
<dbReference type="EMBL" id="JAQQBR010001836">
    <property type="protein sequence ID" value="KAK0159645.1"/>
    <property type="molecule type" value="Genomic_DNA"/>
</dbReference>
<name>A0AA39F0B0_MICHY</name>
<dbReference type="AlphaFoldDB" id="A0AA39F0B0"/>
<proteinExistence type="predicted"/>
<dbReference type="InterPro" id="IPR036412">
    <property type="entry name" value="HAD-like_sf"/>
</dbReference>
<dbReference type="GO" id="GO:0016791">
    <property type="term" value="F:phosphatase activity"/>
    <property type="evidence" value="ECO:0007669"/>
    <property type="project" value="InterPro"/>
</dbReference>